<keyword evidence="4 7" id="KW-0812">Transmembrane</keyword>
<comment type="subcellular location">
    <subcellularLocation>
        <location evidence="1 7">Cell membrane</location>
        <topology evidence="1 7">Multi-pass membrane protein</topology>
    </subcellularLocation>
</comment>
<dbReference type="InterPro" id="IPR032818">
    <property type="entry name" value="DedA-like"/>
</dbReference>
<gene>
    <name evidence="9" type="ORF">F8O04_11770</name>
</gene>
<feature type="domain" description="VTT" evidence="8">
    <location>
        <begin position="32"/>
        <end position="157"/>
    </location>
</feature>
<dbReference type="RefSeq" id="WP_158029558.1">
    <property type="nucleotide sequence ID" value="NZ_BMHG01000001.1"/>
</dbReference>
<protein>
    <submittedName>
        <fullName evidence="9">DedA family protein</fullName>
    </submittedName>
</protein>
<comment type="caution">
    <text evidence="9">The sequence shown here is derived from an EMBL/GenBank/DDBJ whole genome shotgun (WGS) entry which is preliminary data.</text>
</comment>
<organism evidence="9 10">
    <name type="scientific">Pseudoclavibacter endophyticus</name>
    <dbReference type="NCBI Taxonomy" id="1778590"/>
    <lineage>
        <taxon>Bacteria</taxon>
        <taxon>Bacillati</taxon>
        <taxon>Actinomycetota</taxon>
        <taxon>Actinomycetes</taxon>
        <taxon>Micrococcales</taxon>
        <taxon>Microbacteriaceae</taxon>
        <taxon>Pseudoclavibacter</taxon>
    </lineage>
</organism>
<dbReference type="GO" id="GO:0005886">
    <property type="term" value="C:plasma membrane"/>
    <property type="evidence" value="ECO:0007669"/>
    <property type="project" value="UniProtKB-SubCell"/>
</dbReference>
<dbReference type="PANTHER" id="PTHR30353">
    <property type="entry name" value="INNER MEMBRANE PROTEIN DEDA-RELATED"/>
    <property type="match status" value="1"/>
</dbReference>
<evidence type="ECO:0000313" key="9">
    <source>
        <dbReference type="EMBL" id="KAB1648363.1"/>
    </source>
</evidence>
<evidence type="ECO:0000256" key="2">
    <source>
        <dbReference type="ARBA" id="ARBA00010792"/>
    </source>
</evidence>
<dbReference type="AlphaFoldDB" id="A0A6H9WCF5"/>
<feature type="transmembrane region" description="Helical" evidence="7">
    <location>
        <begin position="12"/>
        <end position="32"/>
    </location>
</feature>
<evidence type="ECO:0000256" key="3">
    <source>
        <dbReference type="ARBA" id="ARBA00022475"/>
    </source>
</evidence>
<evidence type="ECO:0000313" key="10">
    <source>
        <dbReference type="Proteomes" id="UP000431744"/>
    </source>
</evidence>
<name>A0A6H9WCF5_9MICO</name>
<dbReference type="InterPro" id="IPR032816">
    <property type="entry name" value="VTT_dom"/>
</dbReference>
<dbReference type="PANTHER" id="PTHR30353:SF0">
    <property type="entry name" value="TRANSMEMBRANE PROTEIN"/>
    <property type="match status" value="1"/>
</dbReference>
<evidence type="ECO:0000256" key="1">
    <source>
        <dbReference type="ARBA" id="ARBA00004651"/>
    </source>
</evidence>
<evidence type="ECO:0000256" key="5">
    <source>
        <dbReference type="ARBA" id="ARBA00022989"/>
    </source>
</evidence>
<dbReference type="Proteomes" id="UP000431744">
    <property type="component" value="Unassembled WGS sequence"/>
</dbReference>
<comment type="similarity">
    <text evidence="2 7">Belongs to the DedA family.</text>
</comment>
<keyword evidence="3 7" id="KW-1003">Cell membrane</keyword>
<accession>A0A6H9WCF5</accession>
<evidence type="ECO:0000256" key="4">
    <source>
        <dbReference type="ARBA" id="ARBA00022692"/>
    </source>
</evidence>
<feature type="transmembrane region" description="Helical" evidence="7">
    <location>
        <begin position="168"/>
        <end position="192"/>
    </location>
</feature>
<sequence length="207" mass="21848">MADVWIQALAASPWALGALFGLVFADSFLVVIPGELAVTAFGSVSSEIGPPLYAVIAVAAAAAALGDTSCYWIGRLLHPERWRIAARSKRFRHAHAWARRRLRKHVATAIFTARFIPFARLAVNLTAGATKVPPARYLAVAAASATLWATYQAVIGAAIAAIVPGGTLTAVLISIVVALALGWLVDAVMARFTRQATPARRGTTPLP</sequence>
<keyword evidence="6 7" id="KW-0472">Membrane</keyword>
<reference evidence="9 10" key="1">
    <citation type="submission" date="2019-09" db="EMBL/GenBank/DDBJ databases">
        <title>Phylogeny of genus Pseudoclavibacter and closely related genus.</title>
        <authorList>
            <person name="Li Y."/>
        </authorList>
    </citation>
    <scope>NUCLEOTIDE SEQUENCE [LARGE SCALE GENOMIC DNA]</scope>
    <source>
        <strain evidence="9 10">EGI 60007</strain>
    </source>
</reference>
<evidence type="ECO:0000259" key="8">
    <source>
        <dbReference type="Pfam" id="PF09335"/>
    </source>
</evidence>
<proteinExistence type="inferred from homology"/>
<dbReference type="OrthoDB" id="162303at2"/>
<evidence type="ECO:0000256" key="7">
    <source>
        <dbReference type="RuleBase" id="RU367016"/>
    </source>
</evidence>
<keyword evidence="10" id="KW-1185">Reference proteome</keyword>
<keyword evidence="5 7" id="KW-1133">Transmembrane helix</keyword>
<evidence type="ECO:0000256" key="6">
    <source>
        <dbReference type="ARBA" id="ARBA00023136"/>
    </source>
</evidence>
<dbReference type="Pfam" id="PF09335">
    <property type="entry name" value="VTT_dom"/>
    <property type="match status" value="1"/>
</dbReference>
<feature type="transmembrane region" description="Helical" evidence="7">
    <location>
        <begin position="137"/>
        <end position="162"/>
    </location>
</feature>
<feature type="transmembrane region" description="Helical" evidence="7">
    <location>
        <begin position="52"/>
        <end position="74"/>
    </location>
</feature>
<dbReference type="EMBL" id="WBJY01000002">
    <property type="protein sequence ID" value="KAB1648363.1"/>
    <property type="molecule type" value="Genomic_DNA"/>
</dbReference>